<evidence type="ECO:0000256" key="2">
    <source>
        <dbReference type="ARBA" id="ARBA00012438"/>
    </source>
</evidence>
<dbReference type="InterPro" id="IPR003660">
    <property type="entry name" value="HAMP_dom"/>
</dbReference>
<dbReference type="PANTHER" id="PTHR45436">
    <property type="entry name" value="SENSOR HISTIDINE KINASE YKOH"/>
    <property type="match status" value="1"/>
</dbReference>
<reference evidence="11" key="1">
    <citation type="submission" date="2021-01" db="EMBL/GenBank/DDBJ databases">
        <title>Whole genome shotgun sequence of Actinoplanes tereljensis NBRC 105297.</title>
        <authorList>
            <person name="Komaki H."/>
            <person name="Tamura T."/>
        </authorList>
    </citation>
    <scope>NUCLEOTIDE SEQUENCE</scope>
    <source>
        <strain evidence="11">NBRC 105297</strain>
    </source>
</reference>
<evidence type="ECO:0000313" key="11">
    <source>
        <dbReference type="EMBL" id="GIF19628.1"/>
    </source>
</evidence>
<dbReference type="GO" id="GO:0000155">
    <property type="term" value="F:phosphorelay sensor kinase activity"/>
    <property type="evidence" value="ECO:0007669"/>
    <property type="project" value="InterPro"/>
</dbReference>
<keyword evidence="9" id="KW-0472">Membrane</keyword>
<evidence type="ECO:0000256" key="7">
    <source>
        <dbReference type="ARBA" id="ARBA00022989"/>
    </source>
</evidence>
<dbReference type="AlphaFoldDB" id="A0A919NJH1"/>
<dbReference type="RefSeq" id="WP_203803821.1">
    <property type="nucleotide sequence ID" value="NZ_BOMY01000016.1"/>
</dbReference>
<dbReference type="SMART" id="SM00304">
    <property type="entry name" value="HAMP"/>
    <property type="match status" value="1"/>
</dbReference>
<dbReference type="PROSITE" id="PS50885">
    <property type="entry name" value="HAMP"/>
    <property type="match status" value="1"/>
</dbReference>
<sequence length="296" mass="31766">MPEPLPRVFRPRTIRVQLTLAITAVVALVVALAGLAIVLYADHRDRDAVDATLATRAAQVRTTATKSGSLPTDGTFAVRLLDGSGQKALVGAKTKFSDPVKDGYSTVTAEDGSHWRSWAETLKTGVQLQVLIDLRDVEDQHDGNVRMIDLIVVLAAIIAAVGTWFVGGLVMRPLVKLAQGAQAISPDAPTQRLPVVTSPPEVADLGLALNEALDRMNIPDREQLASDAAQEATEHFAKEAAETLRAPLAGLGEGLDQLLDNPHLPDTQRHLVLAAIQTEYRRIVTLVDDLSPKSHS</sequence>
<keyword evidence="12" id="KW-1185">Reference proteome</keyword>
<evidence type="ECO:0000256" key="1">
    <source>
        <dbReference type="ARBA" id="ARBA00000085"/>
    </source>
</evidence>
<comment type="catalytic activity">
    <reaction evidence="1">
        <text>ATP + protein L-histidine = ADP + protein N-phospho-L-histidine.</text>
        <dbReference type="EC" id="2.7.13.3"/>
    </reaction>
</comment>
<dbReference type="Gene3D" id="1.10.287.130">
    <property type="match status" value="1"/>
</dbReference>
<accession>A0A919NJH1</accession>
<evidence type="ECO:0000256" key="6">
    <source>
        <dbReference type="ARBA" id="ARBA00022777"/>
    </source>
</evidence>
<evidence type="ECO:0000256" key="5">
    <source>
        <dbReference type="ARBA" id="ARBA00022692"/>
    </source>
</evidence>
<keyword evidence="3" id="KW-0597">Phosphoprotein</keyword>
<evidence type="ECO:0000313" key="12">
    <source>
        <dbReference type="Proteomes" id="UP000623608"/>
    </source>
</evidence>
<gene>
    <name evidence="11" type="ORF">Ate02nite_23580</name>
</gene>
<dbReference type="CDD" id="cd00082">
    <property type="entry name" value="HisKA"/>
    <property type="match status" value="1"/>
</dbReference>
<dbReference type="GO" id="GO:0005886">
    <property type="term" value="C:plasma membrane"/>
    <property type="evidence" value="ECO:0007669"/>
    <property type="project" value="TreeGrafter"/>
</dbReference>
<dbReference type="EMBL" id="BOMY01000016">
    <property type="protein sequence ID" value="GIF19628.1"/>
    <property type="molecule type" value="Genomic_DNA"/>
</dbReference>
<evidence type="ECO:0000259" key="10">
    <source>
        <dbReference type="PROSITE" id="PS50885"/>
    </source>
</evidence>
<feature type="transmembrane region" description="Helical" evidence="9">
    <location>
        <begin position="150"/>
        <end position="171"/>
    </location>
</feature>
<keyword evidence="4" id="KW-0808">Transferase</keyword>
<comment type="caution">
    <text evidence="11">The sequence shown here is derived from an EMBL/GenBank/DDBJ whole genome shotgun (WGS) entry which is preliminary data.</text>
</comment>
<feature type="domain" description="HAMP" evidence="10">
    <location>
        <begin position="168"/>
        <end position="221"/>
    </location>
</feature>
<dbReference type="Pfam" id="PF00672">
    <property type="entry name" value="HAMP"/>
    <property type="match status" value="1"/>
</dbReference>
<evidence type="ECO:0000256" key="9">
    <source>
        <dbReference type="SAM" id="Phobius"/>
    </source>
</evidence>
<dbReference type="Proteomes" id="UP000623608">
    <property type="component" value="Unassembled WGS sequence"/>
</dbReference>
<dbReference type="EC" id="2.7.13.3" evidence="2"/>
<evidence type="ECO:0000256" key="3">
    <source>
        <dbReference type="ARBA" id="ARBA00022553"/>
    </source>
</evidence>
<dbReference type="PANTHER" id="PTHR45436:SF5">
    <property type="entry name" value="SENSOR HISTIDINE KINASE TRCS"/>
    <property type="match status" value="1"/>
</dbReference>
<keyword evidence="7 9" id="KW-1133">Transmembrane helix</keyword>
<organism evidence="11 12">
    <name type="scientific">Paractinoplanes tereljensis</name>
    <dbReference type="NCBI Taxonomy" id="571912"/>
    <lineage>
        <taxon>Bacteria</taxon>
        <taxon>Bacillati</taxon>
        <taxon>Actinomycetota</taxon>
        <taxon>Actinomycetes</taxon>
        <taxon>Micromonosporales</taxon>
        <taxon>Micromonosporaceae</taxon>
        <taxon>Paractinoplanes</taxon>
    </lineage>
</organism>
<dbReference type="InterPro" id="IPR003661">
    <property type="entry name" value="HisK_dim/P_dom"/>
</dbReference>
<evidence type="ECO:0000256" key="4">
    <source>
        <dbReference type="ARBA" id="ARBA00022679"/>
    </source>
</evidence>
<evidence type="ECO:0000256" key="8">
    <source>
        <dbReference type="ARBA" id="ARBA00023012"/>
    </source>
</evidence>
<name>A0A919NJH1_9ACTN</name>
<keyword evidence="6" id="KW-0418">Kinase</keyword>
<keyword evidence="8" id="KW-0902">Two-component regulatory system</keyword>
<proteinExistence type="predicted"/>
<dbReference type="InterPro" id="IPR050428">
    <property type="entry name" value="TCS_sensor_his_kinase"/>
</dbReference>
<feature type="transmembrane region" description="Helical" evidence="9">
    <location>
        <begin position="20"/>
        <end position="41"/>
    </location>
</feature>
<keyword evidence="5 9" id="KW-0812">Transmembrane</keyword>
<protein>
    <recommendedName>
        <fullName evidence="2">histidine kinase</fullName>
        <ecNumber evidence="2">2.7.13.3</ecNumber>
    </recommendedName>
</protein>